<evidence type="ECO:0000313" key="3">
    <source>
        <dbReference type="Proteomes" id="UP000747399"/>
    </source>
</evidence>
<comment type="caution">
    <text evidence="2">The sequence shown here is derived from an EMBL/GenBank/DDBJ whole genome shotgun (WGS) entry which is preliminary data.</text>
</comment>
<reference evidence="2" key="1">
    <citation type="journal article" date="2021" name="Proc. Natl. Acad. Sci. U.S.A.">
        <title>Three genomes in the algal genus Volvox reveal the fate of a haploid sex-determining region after a transition to homothallism.</title>
        <authorList>
            <person name="Yamamoto K."/>
            <person name="Hamaji T."/>
            <person name="Kawai-Toyooka H."/>
            <person name="Matsuzaki R."/>
            <person name="Takahashi F."/>
            <person name="Nishimura Y."/>
            <person name="Kawachi M."/>
            <person name="Noguchi H."/>
            <person name="Minakuchi Y."/>
            <person name="Umen J.G."/>
            <person name="Toyoda A."/>
            <person name="Nozaki H."/>
        </authorList>
    </citation>
    <scope>NUCLEOTIDE SEQUENCE</scope>
    <source>
        <strain evidence="2">NIES-3780</strain>
    </source>
</reference>
<proteinExistence type="predicted"/>
<sequence length="142" mass="15505">MCVAVSYWAKQQKGNLGDRIWQEPSTPQRIPAAKEPAEEDSRPSFETQKRKSWWRIEGYADYGLGMTSSVIAASSWSYLSDCTSRLRGRSTGRDPLLFCTLPSSAHRRGVRTAVAPEDLPSLPLGLPAAAACARPVLPGDPS</sequence>
<gene>
    <name evidence="2" type="ORF">Vafri_19617</name>
</gene>
<protein>
    <submittedName>
        <fullName evidence="2">Uncharacterized protein</fullName>
    </submittedName>
</protein>
<evidence type="ECO:0000256" key="1">
    <source>
        <dbReference type="SAM" id="MobiDB-lite"/>
    </source>
</evidence>
<feature type="region of interest" description="Disordered" evidence="1">
    <location>
        <begin position="18"/>
        <end position="48"/>
    </location>
</feature>
<dbReference type="EMBL" id="BNCO01000080">
    <property type="protein sequence ID" value="GIL65974.1"/>
    <property type="molecule type" value="Genomic_DNA"/>
</dbReference>
<organism evidence="2 3">
    <name type="scientific">Volvox africanus</name>
    <dbReference type="NCBI Taxonomy" id="51714"/>
    <lineage>
        <taxon>Eukaryota</taxon>
        <taxon>Viridiplantae</taxon>
        <taxon>Chlorophyta</taxon>
        <taxon>core chlorophytes</taxon>
        <taxon>Chlorophyceae</taxon>
        <taxon>CS clade</taxon>
        <taxon>Chlamydomonadales</taxon>
        <taxon>Volvocaceae</taxon>
        <taxon>Volvox</taxon>
    </lineage>
</organism>
<name>A0A8J4BPC2_9CHLO</name>
<accession>A0A8J4BPC2</accession>
<dbReference type="AlphaFoldDB" id="A0A8J4BPC2"/>
<evidence type="ECO:0000313" key="2">
    <source>
        <dbReference type="EMBL" id="GIL65974.1"/>
    </source>
</evidence>
<dbReference type="Proteomes" id="UP000747399">
    <property type="component" value="Unassembled WGS sequence"/>
</dbReference>
<feature type="compositionally biased region" description="Basic and acidic residues" evidence="1">
    <location>
        <begin position="35"/>
        <end position="48"/>
    </location>
</feature>
<keyword evidence="3" id="KW-1185">Reference proteome</keyword>